<comment type="subcellular location">
    <subcellularLocation>
        <location evidence="1">Membrane</location>
        <topology evidence="1">Multi-pass membrane protein</topology>
    </subcellularLocation>
</comment>
<accession>A0A5M4B440</accession>
<proteinExistence type="inferred from homology"/>
<dbReference type="Proteomes" id="UP000391834">
    <property type="component" value="Unassembled WGS sequence"/>
</dbReference>
<evidence type="ECO:0000313" key="9">
    <source>
        <dbReference type="EMBL" id="GET34661.1"/>
    </source>
</evidence>
<feature type="region of interest" description="Disordered" evidence="6">
    <location>
        <begin position="341"/>
        <end position="360"/>
    </location>
</feature>
<keyword evidence="3 7" id="KW-0812">Transmembrane</keyword>
<feature type="transmembrane region" description="Helical" evidence="7">
    <location>
        <begin position="81"/>
        <end position="99"/>
    </location>
</feature>
<feature type="transmembrane region" description="Helical" evidence="7">
    <location>
        <begin position="129"/>
        <end position="150"/>
    </location>
</feature>
<keyword evidence="10" id="KW-1185">Reference proteome</keyword>
<evidence type="ECO:0000256" key="6">
    <source>
        <dbReference type="SAM" id="MobiDB-lite"/>
    </source>
</evidence>
<evidence type="ECO:0000256" key="7">
    <source>
        <dbReference type="SAM" id="Phobius"/>
    </source>
</evidence>
<evidence type="ECO:0000256" key="5">
    <source>
        <dbReference type="ARBA" id="ARBA00023136"/>
    </source>
</evidence>
<feature type="compositionally biased region" description="Polar residues" evidence="6">
    <location>
        <begin position="349"/>
        <end position="360"/>
    </location>
</feature>
<evidence type="ECO:0000256" key="3">
    <source>
        <dbReference type="ARBA" id="ARBA00022692"/>
    </source>
</evidence>
<dbReference type="InterPro" id="IPR023408">
    <property type="entry name" value="MscS_beta-dom_sf"/>
</dbReference>
<dbReference type="SUPFAM" id="SSF50182">
    <property type="entry name" value="Sm-like ribonucleoproteins"/>
    <property type="match status" value="1"/>
</dbReference>
<dbReference type="InterPro" id="IPR006685">
    <property type="entry name" value="MscS_channel_2nd"/>
</dbReference>
<sequence>MFNNDYLNVLVLIVGLIVGFFGAHLIIRLVKRSLHEKADAGWIQTLTKITRPLTFLAALLVLLSIQPLMDFSKKLPFDFQHIFTLLTIFLVTWLIINAIRSIRIVLLRRYDLDTKDNLKARKMHTQLRVFERLLIAVVLVIAIGIALMSFDKIHKIGVSLLASAGIAGIIIGFAAQKSIGLILAGFQIAITQPIRLEDVVIVEDEWGWIEEITLTYVVVRIWDKRRLILPISYFIEKPFQNWTRTTAEILGTVFIYVDYRFPVEKMREALTEILEDTDLWDGQVNVLQVTDAKESTLELRALVSAVDSPTAWDLRVLVREKLVEFVQKNYPEYLPQTRVVFPEQKKNPANDTPKSNVEKS</sequence>
<dbReference type="GO" id="GO:0008381">
    <property type="term" value="F:mechanosensitive monoatomic ion channel activity"/>
    <property type="evidence" value="ECO:0007669"/>
    <property type="project" value="UniProtKB-ARBA"/>
</dbReference>
<dbReference type="PANTHER" id="PTHR30566:SF25">
    <property type="entry name" value="INNER MEMBRANE PROTEIN"/>
    <property type="match status" value="1"/>
</dbReference>
<dbReference type="InterPro" id="IPR010920">
    <property type="entry name" value="LSM_dom_sf"/>
</dbReference>
<dbReference type="Gene3D" id="2.30.30.60">
    <property type="match status" value="1"/>
</dbReference>
<dbReference type="OrthoDB" id="9792218at2"/>
<dbReference type="PANTHER" id="PTHR30566">
    <property type="entry name" value="YNAI-RELATED MECHANOSENSITIVE ION CHANNEL"/>
    <property type="match status" value="1"/>
</dbReference>
<evidence type="ECO:0000256" key="1">
    <source>
        <dbReference type="ARBA" id="ARBA00004141"/>
    </source>
</evidence>
<feature type="domain" description="Mechanosensitive ion channel MscS" evidence="8">
    <location>
        <begin position="182"/>
        <end position="244"/>
    </location>
</feature>
<feature type="transmembrane region" description="Helical" evidence="7">
    <location>
        <begin position="51"/>
        <end position="69"/>
    </location>
</feature>
<keyword evidence="5 7" id="KW-0472">Membrane</keyword>
<evidence type="ECO:0000256" key="2">
    <source>
        <dbReference type="ARBA" id="ARBA00008017"/>
    </source>
</evidence>
<organism evidence="9 10">
    <name type="scientific">Prolixibacter bellariivorans</name>
    <dbReference type="NCBI Taxonomy" id="314319"/>
    <lineage>
        <taxon>Bacteria</taxon>
        <taxon>Pseudomonadati</taxon>
        <taxon>Bacteroidota</taxon>
        <taxon>Bacteroidia</taxon>
        <taxon>Marinilabiliales</taxon>
        <taxon>Prolixibacteraceae</taxon>
        <taxon>Prolixibacter</taxon>
    </lineage>
</organism>
<feature type="transmembrane region" description="Helical" evidence="7">
    <location>
        <begin position="156"/>
        <end position="175"/>
    </location>
</feature>
<dbReference type="EMBL" id="BLAX01000001">
    <property type="protein sequence ID" value="GET34661.1"/>
    <property type="molecule type" value="Genomic_DNA"/>
</dbReference>
<dbReference type="RefSeq" id="WP_025865995.1">
    <property type="nucleotide sequence ID" value="NZ_BLAX01000001.1"/>
</dbReference>
<dbReference type="Gene3D" id="1.10.287.1260">
    <property type="match status" value="1"/>
</dbReference>
<evidence type="ECO:0000313" key="10">
    <source>
        <dbReference type="Proteomes" id="UP000391834"/>
    </source>
</evidence>
<evidence type="ECO:0000256" key="4">
    <source>
        <dbReference type="ARBA" id="ARBA00022989"/>
    </source>
</evidence>
<keyword evidence="4 7" id="KW-1133">Transmembrane helix</keyword>
<protein>
    <recommendedName>
        <fullName evidence="8">Mechanosensitive ion channel MscS domain-containing protein</fullName>
    </recommendedName>
</protein>
<name>A0A5M4B440_9BACT</name>
<comment type="similarity">
    <text evidence="2">Belongs to the MscS (TC 1.A.23) family.</text>
</comment>
<reference evidence="9 10" key="1">
    <citation type="submission" date="2019-10" db="EMBL/GenBank/DDBJ databases">
        <title>Prolixibacter strains distinguished by the presence of nitrate reductase genes were adept at nitrate-dependent anaerobic corrosion of metallic iron and carbon steel.</title>
        <authorList>
            <person name="Iino T."/>
            <person name="Shono N."/>
            <person name="Ito K."/>
            <person name="Nakamura R."/>
            <person name="Sueoka K."/>
            <person name="Harayama S."/>
            <person name="Ohkuma M."/>
        </authorList>
    </citation>
    <scope>NUCLEOTIDE SEQUENCE [LARGE SCALE GENOMIC DNA]</scope>
    <source>
        <strain evidence="9 10">JCM 13498</strain>
    </source>
</reference>
<gene>
    <name evidence="9" type="ORF">PbJCM13498_35240</name>
</gene>
<dbReference type="SUPFAM" id="SSF82861">
    <property type="entry name" value="Mechanosensitive channel protein MscS (YggB), transmembrane region"/>
    <property type="match status" value="1"/>
</dbReference>
<dbReference type="Pfam" id="PF00924">
    <property type="entry name" value="MS_channel_2nd"/>
    <property type="match status" value="1"/>
</dbReference>
<dbReference type="GO" id="GO:0016020">
    <property type="term" value="C:membrane"/>
    <property type="evidence" value="ECO:0007669"/>
    <property type="project" value="UniProtKB-SubCell"/>
</dbReference>
<dbReference type="AlphaFoldDB" id="A0A5M4B440"/>
<dbReference type="InterPro" id="IPR011014">
    <property type="entry name" value="MscS_channel_TM-2"/>
</dbReference>
<comment type="caution">
    <text evidence="9">The sequence shown here is derived from an EMBL/GenBank/DDBJ whole genome shotgun (WGS) entry which is preliminary data.</text>
</comment>
<feature type="transmembrane region" description="Helical" evidence="7">
    <location>
        <begin position="6"/>
        <end position="30"/>
    </location>
</feature>
<evidence type="ECO:0000259" key="8">
    <source>
        <dbReference type="Pfam" id="PF00924"/>
    </source>
</evidence>